<dbReference type="Proteomes" id="UP001519460">
    <property type="component" value="Unassembled WGS sequence"/>
</dbReference>
<dbReference type="InterPro" id="IPR018247">
    <property type="entry name" value="EF_Hand_1_Ca_BS"/>
</dbReference>
<reference evidence="3 4" key="1">
    <citation type="journal article" date="2023" name="Sci. Data">
        <title>Genome assembly of the Korean intertidal mud-creeper Batillaria attramentaria.</title>
        <authorList>
            <person name="Patra A.K."/>
            <person name="Ho P.T."/>
            <person name="Jun S."/>
            <person name="Lee S.J."/>
            <person name="Kim Y."/>
            <person name="Won Y.J."/>
        </authorList>
    </citation>
    <scope>NUCLEOTIDE SEQUENCE [LARGE SCALE GENOMIC DNA]</scope>
    <source>
        <strain evidence="3">Wonlab-2016</strain>
    </source>
</reference>
<proteinExistence type="predicted"/>
<dbReference type="AlphaFoldDB" id="A0ABD0J9Y5"/>
<keyword evidence="1" id="KW-0106">Calcium</keyword>
<dbReference type="SMART" id="SM00054">
    <property type="entry name" value="EFh"/>
    <property type="match status" value="2"/>
</dbReference>
<gene>
    <name evidence="3" type="ORF">BaRGS_00037064</name>
</gene>
<dbReference type="Gene3D" id="1.10.238.10">
    <property type="entry name" value="EF-hand"/>
    <property type="match status" value="1"/>
</dbReference>
<evidence type="ECO:0000313" key="4">
    <source>
        <dbReference type="Proteomes" id="UP001519460"/>
    </source>
</evidence>
<feature type="domain" description="EF-hand" evidence="2">
    <location>
        <begin position="51"/>
        <end position="86"/>
    </location>
</feature>
<dbReference type="SUPFAM" id="SSF47473">
    <property type="entry name" value="EF-hand"/>
    <property type="match status" value="1"/>
</dbReference>
<dbReference type="InterPro" id="IPR002048">
    <property type="entry name" value="EF_hand_dom"/>
</dbReference>
<dbReference type="InterPro" id="IPR011992">
    <property type="entry name" value="EF-hand-dom_pair"/>
</dbReference>
<sequence>MPFLPRCEIDSGNNELNISVIRVMTTGRVAQAQHQIGPHGGICHSNHMQMTEDQVIERVIKETDVDGDGIIHPAEMIKFIAHLAGEDMTGNITDDILAVIDFDLLHHLAGGYDVTRHDFVQAWHHYLHDSIPFVESLFDRLLDTNHDGHLDGTEIQAIVSHAMQGYGILGAGGMRVILGIR</sequence>
<accession>A0ABD0J9Y5</accession>
<dbReference type="PROSITE" id="PS50222">
    <property type="entry name" value="EF_HAND_2"/>
    <property type="match status" value="2"/>
</dbReference>
<evidence type="ECO:0000256" key="1">
    <source>
        <dbReference type="ARBA" id="ARBA00022837"/>
    </source>
</evidence>
<evidence type="ECO:0000259" key="2">
    <source>
        <dbReference type="PROSITE" id="PS50222"/>
    </source>
</evidence>
<comment type="caution">
    <text evidence="3">The sequence shown here is derived from an EMBL/GenBank/DDBJ whole genome shotgun (WGS) entry which is preliminary data.</text>
</comment>
<keyword evidence="4" id="KW-1185">Reference proteome</keyword>
<protein>
    <recommendedName>
        <fullName evidence="2">EF-hand domain-containing protein</fullName>
    </recommendedName>
</protein>
<organism evidence="3 4">
    <name type="scientific">Batillaria attramentaria</name>
    <dbReference type="NCBI Taxonomy" id="370345"/>
    <lineage>
        <taxon>Eukaryota</taxon>
        <taxon>Metazoa</taxon>
        <taxon>Spiralia</taxon>
        <taxon>Lophotrochozoa</taxon>
        <taxon>Mollusca</taxon>
        <taxon>Gastropoda</taxon>
        <taxon>Caenogastropoda</taxon>
        <taxon>Sorbeoconcha</taxon>
        <taxon>Cerithioidea</taxon>
        <taxon>Batillariidae</taxon>
        <taxon>Batillaria</taxon>
    </lineage>
</organism>
<feature type="domain" description="EF-hand" evidence="2">
    <location>
        <begin position="129"/>
        <end position="165"/>
    </location>
</feature>
<dbReference type="PROSITE" id="PS00018">
    <property type="entry name" value="EF_HAND_1"/>
    <property type="match status" value="1"/>
</dbReference>
<dbReference type="EMBL" id="JACVVK020000543">
    <property type="protein sequence ID" value="KAK7466849.1"/>
    <property type="molecule type" value="Genomic_DNA"/>
</dbReference>
<name>A0ABD0J9Y5_9CAEN</name>
<evidence type="ECO:0000313" key="3">
    <source>
        <dbReference type="EMBL" id="KAK7466849.1"/>
    </source>
</evidence>